<dbReference type="RefSeq" id="WP_104933486.1">
    <property type="nucleotide sequence ID" value="NZ_CP020943.2"/>
</dbReference>
<dbReference type="Pfam" id="PF00535">
    <property type="entry name" value="Glycos_transf_2"/>
    <property type="match status" value="1"/>
</dbReference>
<keyword evidence="1" id="KW-0812">Transmembrane</keyword>
<dbReference type="SUPFAM" id="SSF53448">
    <property type="entry name" value="Nucleotide-diphospho-sugar transferases"/>
    <property type="match status" value="1"/>
</dbReference>
<feature type="transmembrane region" description="Helical" evidence="1">
    <location>
        <begin position="256"/>
        <end position="273"/>
    </location>
</feature>
<accession>A0A8A4KAN9</accession>
<reference evidence="3" key="1">
    <citation type="submission" date="2020-07" db="EMBL/GenBank/DDBJ databases">
        <title>Genome Sequences for Panteoa spp. that cause Center Rot in Onions.</title>
        <authorList>
            <person name="Asselin J.A."/>
            <person name="Helmann T."/>
            <person name="Beer S."/>
            <person name="Stodghill P."/>
        </authorList>
    </citation>
    <scope>NUCLEOTIDE SEQUENCE</scope>
    <source>
        <strain evidence="3">OC5a</strain>
    </source>
</reference>
<proteinExistence type="predicted"/>
<dbReference type="GO" id="GO:0016740">
    <property type="term" value="F:transferase activity"/>
    <property type="evidence" value="ECO:0007669"/>
    <property type="project" value="UniProtKB-KW"/>
</dbReference>
<dbReference type="Gene3D" id="3.90.550.10">
    <property type="entry name" value="Spore Coat Polysaccharide Biosynthesis Protein SpsA, Chain A"/>
    <property type="match status" value="1"/>
</dbReference>
<evidence type="ECO:0000256" key="1">
    <source>
        <dbReference type="SAM" id="Phobius"/>
    </source>
</evidence>
<protein>
    <submittedName>
        <fullName evidence="3">Glycosyltransferase</fullName>
    </submittedName>
</protein>
<sequence length="298" mass="34446">MNIIALIVTYNRLAKLKHTWEATASQAFSSIVIVNNNSSDGTIEWLSEIEDERLNVINSIENMGGAGGIKTGAEYIANHLNFDWVVIYDDDAYPDKFFVENFISLTKDSEFDAVASKVINKNGEVCKMNLPWKKYPSSLIDNVRYFYNSKSFAVTNEVAENIVSLSFVGCVIKAEVLIKHIDKIKSELFIYYDDVFFSWYLHLDKKILKFSSKLVFIHDVNADSYGFSNEIPDWKLYYLVRNLLFSRLFFGKKSPFSFFFIFIRLLKYLLISIKSKNRKSHAKVLSRALWDGLFKRNG</sequence>
<keyword evidence="1" id="KW-1133">Transmembrane helix</keyword>
<dbReference type="InterPro" id="IPR001173">
    <property type="entry name" value="Glyco_trans_2-like"/>
</dbReference>
<evidence type="ECO:0000313" key="3">
    <source>
        <dbReference type="EMBL" id="QTC47709.1"/>
    </source>
</evidence>
<dbReference type="Proteomes" id="UP000663901">
    <property type="component" value="Chromosome"/>
</dbReference>
<keyword evidence="3" id="KW-0808">Transferase</keyword>
<feature type="domain" description="Glycosyltransferase 2-like" evidence="2">
    <location>
        <begin position="6"/>
        <end position="153"/>
    </location>
</feature>
<keyword evidence="1" id="KW-0472">Membrane</keyword>
<name>A0A8A4KAN9_PANAN</name>
<organism evidence="3 4">
    <name type="scientific">Pantoea ananas</name>
    <name type="common">Erwinia uredovora</name>
    <dbReference type="NCBI Taxonomy" id="553"/>
    <lineage>
        <taxon>Bacteria</taxon>
        <taxon>Pseudomonadati</taxon>
        <taxon>Pseudomonadota</taxon>
        <taxon>Gammaproteobacteria</taxon>
        <taxon>Enterobacterales</taxon>
        <taxon>Erwiniaceae</taxon>
        <taxon>Pantoea</taxon>
    </lineage>
</organism>
<dbReference type="PANTHER" id="PTHR43685:SF2">
    <property type="entry name" value="GLYCOSYLTRANSFERASE 2-LIKE DOMAIN-CONTAINING PROTEIN"/>
    <property type="match status" value="1"/>
</dbReference>
<dbReference type="EMBL" id="CP059084">
    <property type="protein sequence ID" value="QTC47709.1"/>
    <property type="molecule type" value="Genomic_DNA"/>
</dbReference>
<dbReference type="InterPro" id="IPR050834">
    <property type="entry name" value="Glycosyltransf_2"/>
</dbReference>
<dbReference type="PANTHER" id="PTHR43685">
    <property type="entry name" value="GLYCOSYLTRANSFERASE"/>
    <property type="match status" value="1"/>
</dbReference>
<evidence type="ECO:0000259" key="2">
    <source>
        <dbReference type="Pfam" id="PF00535"/>
    </source>
</evidence>
<gene>
    <name evidence="3" type="ORF">H0Z12_09205</name>
</gene>
<dbReference type="AlphaFoldDB" id="A0A8A4KAN9"/>
<evidence type="ECO:0000313" key="4">
    <source>
        <dbReference type="Proteomes" id="UP000663901"/>
    </source>
</evidence>
<dbReference type="InterPro" id="IPR029044">
    <property type="entry name" value="Nucleotide-diphossugar_trans"/>
</dbReference>